<dbReference type="SUPFAM" id="SSF101852">
    <property type="entry name" value="Bacterial fluorinating enzyme, C-terminal domain"/>
    <property type="match status" value="1"/>
</dbReference>
<reference evidence="5 6" key="1">
    <citation type="submission" date="2018-03" db="EMBL/GenBank/DDBJ databases">
        <title>Genomic Encyclopedia of Archaeal and Bacterial Type Strains, Phase II (KMG-II): from individual species to whole genera.</title>
        <authorList>
            <person name="Goeker M."/>
        </authorList>
    </citation>
    <scope>NUCLEOTIDE SEQUENCE [LARGE SCALE GENOMIC DNA]</scope>
    <source>
        <strain evidence="5 6">DSM 45211</strain>
    </source>
</reference>
<evidence type="ECO:0000259" key="4">
    <source>
        <dbReference type="Pfam" id="PF20257"/>
    </source>
</evidence>
<evidence type="ECO:0000256" key="2">
    <source>
        <dbReference type="ARBA" id="ARBA00024035"/>
    </source>
</evidence>
<dbReference type="InterPro" id="IPR023227">
    <property type="entry name" value="SAM_OH_AdoTrfase_C_sf"/>
</dbReference>
<dbReference type="RefSeq" id="WP_106539465.1">
    <property type="nucleotide sequence ID" value="NZ_PYGE01000023.1"/>
</dbReference>
<protein>
    <recommendedName>
        <fullName evidence="7">SAM-dependent chlorinase/fluorinase</fullName>
    </recommendedName>
</protein>
<keyword evidence="6" id="KW-1185">Reference proteome</keyword>
<name>A0A2P8DJ59_9ACTN</name>
<evidence type="ECO:0000259" key="3">
    <source>
        <dbReference type="Pfam" id="PF01887"/>
    </source>
</evidence>
<dbReference type="EMBL" id="PYGE01000023">
    <property type="protein sequence ID" value="PSK97263.1"/>
    <property type="molecule type" value="Genomic_DNA"/>
</dbReference>
<dbReference type="Pfam" id="PF20257">
    <property type="entry name" value="SAM_HAT_C"/>
    <property type="match status" value="1"/>
</dbReference>
<feature type="domain" description="S-adenosyl-l-methionine hydroxide adenosyltransferase C-terminal" evidence="4">
    <location>
        <begin position="177"/>
        <end position="263"/>
    </location>
</feature>
<evidence type="ECO:0000313" key="6">
    <source>
        <dbReference type="Proteomes" id="UP000243528"/>
    </source>
</evidence>
<evidence type="ECO:0008006" key="7">
    <source>
        <dbReference type="Google" id="ProtNLM"/>
    </source>
</evidence>
<evidence type="ECO:0000313" key="5">
    <source>
        <dbReference type="EMBL" id="PSK97263.1"/>
    </source>
</evidence>
<accession>A0A2P8DJ59</accession>
<proteinExistence type="inferred from homology"/>
<dbReference type="Gene3D" id="2.40.30.90">
    <property type="entry name" value="Bacterial fluorinating enzyme like"/>
    <property type="match status" value="1"/>
</dbReference>
<dbReference type="Gene3D" id="3.40.50.10790">
    <property type="entry name" value="S-adenosyl-l-methionine hydroxide adenosyltransferase, N-terminal"/>
    <property type="match status" value="1"/>
</dbReference>
<dbReference type="InterPro" id="IPR046470">
    <property type="entry name" value="SAM_HAT_C"/>
</dbReference>
<feature type="domain" description="S-adenosyl-l-methionine hydroxide adenosyltransferase N-terminal" evidence="3">
    <location>
        <begin position="6"/>
        <end position="151"/>
    </location>
</feature>
<dbReference type="Pfam" id="PF01887">
    <property type="entry name" value="SAM_HAT_N"/>
    <property type="match status" value="1"/>
</dbReference>
<keyword evidence="1" id="KW-0949">S-adenosyl-L-methionine</keyword>
<comment type="caution">
    <text evidence="5">The sequence shown here is derived from an EMBL/GenBank/DDBJ whole genome shotgun (WGS) entry which is preliminary data.</text>
</comment>
<evidence type="ECO:0000256" key="1">
    <source>
        <dbReference type="ARBA" id="ARBA00022691"/>
    </source>
</evidence>
<dbReference type="PIRSF" id="PIRSF006779">
    <property type="entry name" value="UCP006779"/>
    <property type="match status" value="1"/>
</dbReference>
<gene>
    <name evidence="5" type="ORF">CLV30_12362</name>
</gene>
<dbReference type="InterPro" id="IPR046469">
    <property type="entry name" value="SAM_HAT_N"/>
</dbReference>
<comment type="similarity">
    <text evidence="2">Belongs to the SAM hydrolase / SAM-dependent halogenase family.</text>
</comment>
<dbReference type="InterPro" id="IPR002747">
    <property type="entry name" value="SAM_OH_AdoTrfase"/>
</dbReference>
<dbReference type="PANTHER" id="PTHR35092:SF1">
    <property type="entry name" value="CHLORINASE MJ1651"/>
    <property type="match status" value="1"/>
</dbReference>
<sequence length="280" mass="28673">MTYDWIAFLTDYGRRDGFVAACHGVIAGIAPRVRVIDVTHDVPPQDVRHGAAVLAQTVPYLPPAVVVGVVDPGVGTHRRGVALRAGENVLIGPDNGLLSWAAEACGGTTAAVELTSPRFRLDTPATTFDGRDVFAPAAAHVAAGAHVSELGADVPVADLVRLPDPWVRVEPGTLEAEVHVVDHFGNVALAANADDLGSAGLAGAESVETTVGERRYRAPLGRSFAEVASGELVVLIDSSGHVSVAANQGDAAALLGVAPGDRLTLRSVPEGPGRHGAGPA</sequence>
<dbReference type="PANTHER" id="PTHR35092">
    <property type="entry name" value="CHLORINASE MJ1651"/>
    <property type="match status" value="1"/>
</dbReference>
<dbReference type="InterPro" id="IPR023228">
    <property type="entry name" value="SAM_OH_AdoTrfase_N_sf"/>
</dbReference>
<organism evidence="5 6">
    <name type="scientific">Haloactinopolyspora alba</name>
    <dbReference type="NCBI Taxonomy" id="648780"/>
    <lineage>
        <taxon>Bacteria</taxon>
        <taxon>Bacillati</taxon>
        <taxon>Actinomycetota</taxon>
        <taxon>Actinomycetes</taxon>
        <taxon>Jiangellales</taxon>
        <taxon>Jiangellaceae</taxon>
        <taxon>Haloactinopolyspora</taxon>
    </lineage>
</organism>
<dbReference type="SUPFAM" id="SSF102522">
    <property type="entry name" value="Bacterial fluorinating enzyme, N-terminal domain"/>
    <property type="match status" value="1"/>
</dbReference>
<dbReference type="Proteomes" id="UP000243528">
    <property type="component" value="Unassembled WGS sequence"/>
</dbReference>
<dbReference type="AlphaFoldDB" id="A0A2P8DJ59"/>